<proteinExistence type="predicted"/>
<dbReference type="AlphaFoldDB" id="A0A345ZBX6"/>
<dbReference type="EMBL" id="CP025544">
    <property type="protein sequence ID" value="AXK60793.1"/>
    <property type="molecule type" value="Genomic_DNA"/>
</dbReference>
<dbReference type="KEGG" id="cdes:C0J27_03535"/>
<organism evidence="1 2">
    <name type="scientific">Candidatus Chromulinivorax destructor</name>
    <dbReference type="NCBI Taxonomy" id="2066483"/>
    <lineage>
        <taxon>Bacteria</taxon>
        <taxon>Candidatus Babelota</taxon>
        <taxon>Candidatus Babeliae</taxon>
        <taxon>Candidatus Babeliales</taxon>
        <taxon>Candidatus Chromulinivoraceae</taxon>
        <taxon>Candidatus Chromulinivorax</taxon>
    </lineage>
</organism>
<name>A0A345ZBX6_9BACT</name>
<keyword evidence="2" id="KW-1185">Reference proteome</keyword>
<accession>A0A345ZBX6</accession>
<sequence length="220" mass="24842">MSCAQLSYLHAYMVSLDYEPVAICLGAITFPSYVTPYANLYYNGKKLSIDVDTKEKSVAIIPYCLEEAKSQQQFHIVICGECKISSKENTIECLYVPLDVSYKFYTLSATREYNQDQEVDGYSWKVTENNLVDNNTIPQYAIIFLFDADLVEGLYVKSWPQNSNVRILPEIVIKKTASQKELVQAMNASAAASMDINGIHKRNMTCIKQIDQKAVLSLKS</sequence>
<gene>
    <name evidence="1" type="ORF">C0J27_03535</name>
</gene>
<protein>
    <submittedName>
        <fullName evidence="1">Uncharacterized protein</fullName>
    </submittedName>
</protein>
<evidence type="ECO:0000313" key="1">
    <source>
        <dbReference type="EMBL" id="AXK60793.1"/>
    </source>
</evidence>
<evidence type="ECO:0000313" key="2">
    <source>
        <dbReference type="Proteomes" id="UP000254834"/>
    </source>
</evidence>
<reference evidence="1 2" key="1">
    <citation type="submission" date="2017-12" db="EMBL/GenBank/DDBJ databases">
        <title>Chromulinavorax destructans is a abundant pathogen of dominant heterotrophic picoflagllates.</title>
        <authorList>
            <person name="Deeg C.M."/>
            <person name="Zimmer M."/>
            <person name="Suttle C.A."/>
        </authorList>
    </citation>
    <scope>NUCLEOTIDE SEQUENCE [LARGE SCALE GENOMIC DNA]</scope>
    <source>
        <strain evidence="1 2">SeV1</strain>
    </source>
</reference>
<dbReference type="Proteomes" id="UP000254834">
    <property type="component" value="Chromosome"/>
</dbReference>